<keyword evidence="2" id="KW-1185">Reference proteome</keyword>
<evidence type="ECO:0000313" key="1">
    <source>
        <dbReference type="EMBL" id="GBQ67843.1"/>
    </source>
</evidence>
<protein>
    <submittedName>
        <fullName evidence="1">Uncharacterized protein</fullName>
    </submittedName>
</protein>
<sequence length="61" mass="7160">MSLQMILKQWHLPDTRRSQMQNLRRMPLDTRLGEAGSQKIEGREARSYPALAVVRRQLRGQ</sequence>
<accession>A0ABQ0PGJ0</accession>
<comment type="caution">
    <text evidence="1">The sequence shown here is derived from an EMBL/GenBank/DDBJ whole genome shotgun (WGS) entry which is preliminary data.</text>
</comment>
<dbReference type="EMBL" id="BAQJ01000033">
    <property type="protein sequence ID" value="GBQ67843.1"/>
    <property type="molecule type" value="Genomic_DNA"/>
</dbReference>
<name>A0ABQ0PGJ0_9PROT</name>
<gene>
    <name evidence="1" type="ORF">AA0521_1084</name>
</gene>
<evidence type="ECO:0000313" key="2">
    <source>
        <dbReference type="Proteomes" id="UP001061452"/>
    </source>
</evidence>
<reference evidence="1" key="1">
    <citation type="submission" date="2013-04" db="EMBL/GenBank/DDBJ databases">
        <title>The genome sequencing project of 58 acetic acid bacteria.</title>
        <authorList>
            <person name="Okamoto-Kainuma A."/>
            <person name="Ishikawa M."/>
            <person name="Umino S."/>
            <person name="Koizumi Y."/>
            <person name="Shiwa Y."/>
            <person name="Yoshikawa H."/>
            <person name="Matsutani M."/>
            <person name="Matsushita K."/>
        </authorList>
    </citation>
    <scope>NUCLEOTIDE SEQUENCE</scope>
    <source>
        <strain evidence="1">NRIC 0521</strain>
    </source>
</reference>
<proteinExistence type="predicted"/>
<organism evidence="1 2">
    <name type="scientific">Komagataeibacter intermedius NRIC 0521</name>
    <dbReference type="NCBI Taxonomy" id="1307934"/>
    <lineage>
        <taxon>Bacteria</taxon>
        <taxon>Pseudomonadati</taxon>
        <taxon>Pseudomonadota</taxon>
        <taxon>Alphaproteobacteria</taxon>
        <taxon>Acetobacterales</taxon>
        <taxon>Acetobacteraceae</taxon>
        <taxon>Komagataeibacter</taxon>
    </lineage>
</organism>
<dbReference type="Proteomes" id="UP001061452">
    <property type="component" value="Unassembled WGS sequence"/>
</dbReference>